<comment type="caution">
    <text evidence="1">The sequence shown here is derived from an EMBL/GenBank/DDBJ whole genome shotgun (WGS) entry which is preliminary data.</text>
</comment>
<sequence>MRMKPSSSGSSHIQHMQKALTQMNLQLHHVVTDITGATGMAIIRAIVAGERDPAMLATHRDPRCRASWKRSVRRSSAMIAKSTSLP</sequence>
<name>A0A3P3FSC9_9HYPH</name>
<reference evidence="1 2" key="1">
    <citation type="submission" date="2018-11" db="EMBL/GenBank/DDBJ databases">
        <title>the genome of Mesorhizobium tamadayense DSM 28320.</title>
        <authorList>
            <person name="Gao J."/>
        </authorList>
    </citation>
    <scope>NUCLEOTIDE SEQUENCE [LARGE SCALE GENOMIC DNA]</scope>
    <source>
        <strain evidence="1 2">DSM 28320</strain>
    </source>
</reference>
<keyword evidence="2" id="KW-1185">Reference proteome</keyword>
<proteinExistence type="predicted"/>
<dbReference type="RefSeq" id="WP_124999324.1">
    <property type="nucleotide sequence ID" value="NZ_RQXT01000015.1"/>
</dbReference>
<evidence type="ECO:0000313" key="2">
    <source>
        <dbReference type="Proteomes" id="UP000273786"/>
    </source>
</evidence>
<evidence type="ECO:0000313" key="1">
    <source>
        <dbReference type="EMBL" id="RRI01531.1"/>
    </source>
</evidence>
<protein>
    <submittedName>
        <fullName evidence="1">Uncharacterized protein</fullName>
    </submittedName>
</protein>
<dbReference type="OrthoDB" id="9815354at2"/>
<gene>
    <name evidence="1" type="ORF">EH240_14665</name>
</gene>
<dbReference type="AlphaFoldDB" id="A0A3P3FSC9"/>
<organism evidence="1 2">
    <name type="scientific">Mesorhizobium tamadayense</name>
    <dbReference type="NCBI Taxonomy" id="425306"/>
    <lineage>
        <taxon>Bacteria</taxon>
        <taxon>Pseudomonadati</taxon>
        <taxon>Pseudomonadota</taxon>
        <taxon>Alphaproteobacteria</taxon>
        <taxon>Hyphomicrobiales</taxon>
        <taxon>Phyllobacteriaceae</taxon>
        <taxon>Mesorhizobium</taxon>
    </lineage>
</organism>
<accession>A0A3P3FSC9</accession>
<dbReference type="EMBL" id="RQXT01000015">
    <property type="protein sequence ID" value="RRI01531.1"/>
    <property type="molecule type" value="Genomic_DNA"/>
</dbReference>
<dbReference type="Proteomes" id="UP000273786">
    <property type="component" value="Unassembled WGS sequence"/>
</dbReference>